<feature type="region of interest" description="Disordered" evidence="1">
    <location>
        <begin position="1"/>
        <end position="24"/>
    </location>
</feature>
<reference evidence="4" key="1">
    <citation type="journal article" date="2019" name="Int. J. Syst. Evol. Microbiol.">
        <title>The Global Catalogue of Microorganisms (GCM) 10K type strain sequencing project: providing services to taxonomists for standard genome sequencing and annotation.</title>
        <authorList>
            <consortium name="The Broad Institute Genomics Platform"/>
            <consortium name="The Broad Institute Genome Sequencing Center for Infectious Disease"/>
            <person name="Wu L."/>
            <person name="Ma J."/>
        </authorList>
    </citation>
    <scope>NUCLEOTIDE SEQUENCE [LARGE SCALE GENOMIC DNA]</scope>
    <source>
        <strain evidence="4">JCM 17986</strain>
    </source>
</reference>
<keyword evidence="4" id="KW-1185">Reference proteome</keyword>
<sequence>MHTLPTVSGITWRPDHHPGAGSTLATEPAARALGAVAALAMATSLWAIFAAPRARVRIPALTVAVKTLVFGATVVTLAEGHPRQAAAFVAVLALTTAAVRLLSHHPTPLRPNAHTSLQARVRPRFGPRSGVLPRAALRDVWCAARLSAGGRAVPTG</sequence>
<name>A0ABP9GSV7_9ACTN</name>
<evidence type="ECO:0000256" key="2">
    <source>
        <dbReference type="SAM" id="Phobius"/>
    </source>
</evidence>
<keyword evidence="2" id="KW-1133">Transmembrane helix</keyword>
<dbReference type="Proteomes" id="UP001500466">
    <property type="component" value="Unassembled WGS sequence"/>
</dbReference>
<evidence type="ECO:0000256" key="1">
    <source>
        <dbReference type="SAM" id="MobiDB-lite"/>
    </source>
</evidence>
<dbReference type="EMBL" id="BAABHS010000003">
    <property type="protein sequence ID" value="GAA4950681.1"/>
    <property type="molecule type" value="Genomic_DNA"/>
</dbReference>
<evidence type="ECO:0000313" key="4">
    <source>
        <dbReference type="Proteomes" id="UP001500466"/>
    </source>
</evidence>
<dbReference type="Pfam" id="PF10823">
    <property type="entry name" value="DUF2568"/>
    <property type="match status" value="1"/>
</dbReference>
<feature type="transmembrane region" description="Helical" evidence="2">
    <location>
        <begin position="58"/>
        <end position="78"/>
    </location>
</feature>
<keyword evidence="2" id="KW-0472">Membrane</keyword>
<keyword evidence="2" id="KW-0812">Transmembrane</keyword>
<accession>A0ABP9GSV7</accession>
<gene>
    <name evidence="3" type="ORF">GCM10023205_09260</name>
</gene>
<organism evidence="3 4">
    <name type="scientific">Yinghuangia aomiensis</name>
    <dbReference type="NCBI Taxonomy" id="676205"/>
    <lineage>
        <taxon>Bacteria</taxon>
        <taxon>Bacillati</taxon>
        <taxon>Actinomycetota</taxon>
        <taxon>Actinomycetes</taxon>
        <taxon>Kitasatosporales</taxon>
        <taxon>Streptomycetaceae</taxon>
        <taxon>Yinghuangia</taxon>
    </lineage>
</organism>
<feature type="transmembrane region" description="Helical" evidence="2">
    <location>
        <begin position="84"/>
        <end position="102"/>
    </location>
</feature>
<comment type="caution">
    <text evidence="3">The sequence shown here is derived from an EMBL/GenBank/DDBJ whole genome shotgun (WGS) entry which is preliminary data.</text>
</comment>
<feature type="transmembrane region" description="Helical" evidence="2">
    <location>
        <begin position="32"/>
        <end position="51"/>
    </location>
</feature>
<proteinExistence type="predicted"/>
<evidence type="ECO:0000313" key="3">
    <source>
        <dbReference type="EMBL" id="GAA4950681.1"/>
    </source>
</evidence>
<protein>
    <submittedName>
        <fullName evidence="3">Uncharacterized protein</fullName>
    </submittedName>
</protein>
<dbReference type="InterPro" id="IPR021214">
    <property type="entry name" value="DUF2568"/>
</dbReference>